<comment type="function">
    <text evidence="10">Catalyzes the reversible epimerization of D-ribulose 5-phosphate to D-xylulose 5-phosphate.</text>
</comment>
<comment type="cofactor">
    <cofactor evidence="5">
        <name>Fe(2+)</name>
        <dbReference type="ChEBI" id="CHEBI:29033"/>
    </cofactor>
</comment>
<feature type="active site" description="Proton acceptor" evidence="10 12">
    <location>
        <position position="38"/>
    </location>
</feature>
<sequence>MGEVEMILSPSILAADFGILRQQVQEAEQAGAAWLHIDVMDGIFVPNISFGAVVMQALRPHSKLFFDTHLMIVEPQRYIEDFVKAGADSITIHVEATEDVRGCLEKIHSFGIKAGIALNPETEVSAIEPYLDAADMALVMSVHPGYGGQKYIAEVDDKIKAIRQMAGPGYDIEVDGGINALNIRHVVECGANVIVAGSAVFNADIKGSCETLLGAVQ</sequence>
<dbReference type="PIRSF" id="PIRSF001461">
    <property type="entry name" value="RPE"/>
    <property type="match status" value="1"/>
</dbReference>
<dbReference type="Gene3D" id="3.20.20.70">
    <property type="entry name" value="Aldolase class I"/>
    <property type="match status" value="1"/>
</dbReference>
<reference evidence="15" key="2">
    <citation type="journal article" date="2021" name="PeerJ">
        <title>Extensive microbial diversity within the chicken gut microbiome revealed by metagenomics and culture.</title>
        <authorList>
            <person name="Gilroy R."/>
            <person name="Ravi A."/>
            <person name="Getino M."/>
            <person name="Pursley I."/>
            <person name="Horton D.L."/>
            <person name="Alikhan N.F."/>
            <person name="Baker D."/>
            <person name="Gharbi K."/>
            <person name="Hall N."/>
            <person name="Watson M."/>
            <person name="Adriaenssens E.M."/>
            <person name="Foster-Nyarko E."/>
            <person name="Jarju S."/>
            <person name="Secka A."/>
            <person name="Antonio M."/>
            <person name="Oren A."/>
            <person name="Chaudhuri R.R."/>
            <person name="La Ragione R."/>
            <person name="Hildebrand F."/>
            <person name="Pallen M.J."/>
        </authorList>
    </citation>
    <scope>NUCLEOTIDE SEQUENCE</scope>
    <source>
        <strain evidence="15">ChiSjej4B22-9803</strain>
    </source>
</reference>
<feature type="binding site" evidence="10 13">
    <location>
        <position position="38"/>
    </location>
    <ligand>
        <name>a divalent metal cation</name>
        <dbReference type="ChEBI" id="CHEBI:60240"/>
    </ligand>
</feature>
<feature type="binding site" evidence="10 14">
    <location>
        <begin position="197"/>
        <end position="198"/>
    </location>
    <ligand>
        <name>substrate</name>
    </ligand>
</feature>
<accession>A0A9D1LVJ6</accession>
<dbReference type="Proteomes" id="UP000824111">
    <property type="component" value="Unassembled WGS sequence"/>
</dbReference>
<dbReference type="EC" id="5.1.3.1" evidence="7 10"/>
<comment type="pathway">
    <text evidence="10">Carbohydrate degradation.</text>
</comment>
<feature type="active site" description="Proton donor" evidence="10 12">
    <location>
        <position position="175"/>
    </location>
</feature>
<comment type="catalytic activity">
    <reaction evidence="1 10 11">
        <text>D-ribulose 5-phosphate = D-xylulose 5-phosphate</text>
        <dbReference type="Rhea" id="RHEA:13677"/>
        <dbReference type="ChEBI" id="CHEBI:57737"/>
        <dbReference type="ChEBI" id="CHEBI:58121"/>
        <dbReference type="EC" id="5.1.3.1"/>
    </reaction>
</comment>
<evidence type="ECO:0000256" key="11">
    <source>
        <dbReference type="PIRNR" id="PIRNR001461"/>
    </source>
</evidence>
<evidence type="ECO:0000256" key="7">
    <source>
        <dbReference type="ARBA" id="ARBA00013188"/>
    </source>
</evidence>
<comment type="cofactor">
    <cofactor evidence="10 13">
        <name>a divalent metal cation</name>
        <dbReference type="ChEBI" id="CHEBI:60240"/>
    </cofactor>
    <text evidence="10 13">Binds 1 divalent metal cation per subunit.</text>
</comment>
<feature type="binding site" evidence="10">
    <location>
        <begin position="175"/>
        <end position="177"/>
    </location>
    <ligand>
        <name>substrate</name>
    </ligand>
</feature>
<evidence type="ECO:0000256" key="9">
    <source>
        <dbReference type="ARBA" id="ARBA00023235"/>
    </source>
</evidence>
<dbReference type="PROSITE" id="PS01085">
    <property type="entry name" value="RIBUL_P_3_EPIMER_1"/>
    <property type="match status" value="1"/>
</dbReference>
<feature type="binding site" evidence="10 13">
    <location>
        <position position="36"/>
    </location>
    <ligand>
        <name>a divalent metal cation</name>
        <dbReference type="ChEBI" id="CHEBI:60240"/>
    </ligand>
</feature>
<reference evidence="15" key="1">
    <citation type="submission" date="2020-10" db="EMBL/GenBank/DDBJ databases">
        <authorList>
            <person name="Gilroy R."/>
        </authorList>
    </citation>
    <scope>NUCLEOTIDE SEQUENCE</scope>
    <source>
        <strain evidence="15">ChiSjej4B22-9803</strain>
    </source>
</reference>
<comment type="cofactor">
    <cofactor evidence="2">
        <name>Mn(2+)</name>
        <dbReference type="ChEBI" id="CHEBI:29035"/>
    </cofactor>
</comment>
<evidence type="ECO:0000256" key="6">
    <source>
        <dbReference type="ARBA" id="ARBA00009541"/>
    </source>
</evidence>
<dbReference type="SUPFAM" id="SSF51366">
    <property type="entry name" value="Ribulose-phoshate binding barrel"/>
    <property type="match status" value="1"/>
</dbReference>
<comment type="similarity">
    <text evidence="6 10 11">Belongs to the ribulose-phosphate 3-epimerase family.</text>
</comment>
<dbReference type="InterPro" id="IPR000056">
    <property type="entry name" value="Ribul_P_3_epim-like"/>
</dbReference>
<dbReference type="NCBIfam" id="NF004076">
    <property type="entry name" value="PRK05581.1-4"/>
    <property type="match status" value="1"/>
</dbReference>
<evidence type="ECO:0000256" key="13">
    <source>
        <dbReference type="PIRSR" id="PIRSR001461-2"/>
    </source>
</evidence>
<dbReference type="NCBIfam" id="TIGR01163">
    <property type="entry name" value="rpe"/>
    <property type="match status" value="1"/>
</dbReference>
<gene>
    <name evidence="10 15" type="primary">rpe</name>
    <name evidence="15" type="ORF">IAB04_05775</name>
</gene>
<feature type="binding site" evidence="10 14">
    <location>
        <begin position="145"/>
        <end position="148"/>
    </location>
    <ligand>
        <name>substrate</name>
    </ligand>
</feature>
<evidence type="ECO:0000256" key="14">
    <source>
        <dbReference type="PIRSR" id="PIRSR001461-3"/>
    </source>
</evidence>
<dbReference type="GO" id="GO:0046872">
    <property type="term" value="F:metal ion binding"/>
    <property type="evidence" value="ECO:0007669"/>
    <property type="project" value="UniProtKB-UniRule"/>
</dbReference>
<dbReference type="Pfam" id="PF00834">
    <property type="entry name" value="Ribul_P_3_epim"/>
    <property type="match status" value="1"/>
</dbReference>
<evidence type="ECO:0000256" key="1">
    <source>
        <dbReference type="ARBA" id="ARBA00001782"/>
    </source>
</evidence>
<feature type="binding site" evidence="10 14">
    <location>
        <position position="11"/>
    </location>
    <ligand>
        <name>substrate</name>
    </ligand>
</feature>
<keyword evidence="13" id="KW-0862">Zinc</keyword>
<keyword evidence="10 11" id="KW-0119">Carbohydrate metabolism</keyword>
<evidence type="ECO:0000256" key="10">
    <source>
        <dbReference type="HAMAP-Rule" id="MF_02227"/>
    </source>
</evidence>
<keyword evidence="13" id="KW-0170">Cobalt</keyword>
<keyword evidence="8 10" id="KW-0479">Metal-binding</keyword>
<evidence type="ECO:0000256" key="12">
    <source>
        <dbReference type="PIRSR" id="PIRSR001461-1"/>
    </source>
</evidence>
<feature type="binding site" evidence="14">
    <location>
        <position position="177"/>
    </location>
    <ligand>
        <name>substrate</name>
    </ligand>
</feature>
<dbReference type="CDD" id="cd00429">
    <property type="entry name" value="RPE"/>
    <property type="match status" value="1"/>
</dbReference>
<dbReference type="EMBL" id="DVND01000150">
    <property type="protein sequence ID" value="HIU48854.1"/>
    <property type="molecule type" value="Genomic_DNA"/>
</dbReference>
<evidence type="ECO:0000256" key="2">
    <source>
        <dbReference type="ARBA" id="ARBA00001936"/>
    </source>
</evidence>
<dbReference type="GO" id="GO:0004750">
    <property type="term" value="F:D-ribulose-phosphate 3-epimerase activity"/>
    <property type="evidence" value="ECO:0007669"/>
    <property type="project" value="UniProtKB-UniRule"/>
</dbReference>
<keyword evidence="9 10" id="KW-0413">Isomerase</keyword>
<dbReference type="GO" id="GO:0019323">
    <property type="term" value="P:pentose catabolic process"/>
    <property type="evidence" value="ECO:0007669"/>
    <property type="project" value="UniProtKB-UniRule"/>
</dbReference>
<dbReference type="AlphaFoldDB" id="A0A9D1LVJ6"/>
<comment type="cofactor">
    <cofactor evidence="4">
        <name>Zn(2+)</name>
        <dbReference type="ChEBI" id="CHEBI:29105"/>
    </cofactor>
</comment>
<evidence type="ECO:0000256" key="3">
    <source>
        <dbReference type="ARBA" id="ARBA00001941"/>
    </source>
</evidence>
<dbReference type="HAMAP" id="MF_02227">
    <property type="entry name" value="RPE"/>
    <property type="match status" value="1"/>
</dbReference>
<evidence type="ECO:0000256" key="4">
    <source>
        <dbReference type="ARBA" id="ARBA00001947"/>
    </source>
</evidence>
<proteinExistence type="inferred from homology"/>
<dbReference type="InterPro" id="IPR011060">
    <property type="entry name" value="RibuloseP-bd_barrel"/>
</dbReference>
<comment type="caution">
    <text evidence="15">The sequence shown here is derived from an EMBL/GenBank/DDBJ whole genome shotgun (WGS) entry which is preliminary data.</text>
</comment>
<dbReference type="GO" id="GO:0006098">
    <property type="term" value="P:pentose-phosphate shunt"/>
    <property type="evidence" value="ECO:0007669"/>
    <property type="project" value="UniProtKB-UniRule"/>
</dbReference>
<feature type="binding site" evidence="10 13">
    <location>
        <position position="69"/>
    </location>
    <ligand>
        <name>a divalent metal cation</name>
        <dbReference type="ChEBI" id="CHEBI:60240"/>
    </ligand>
</feature>
<evidence type="ECO:0000256" key="8">
    <source>
        <dbReference type="ARBA" id="ARBA00022723"/>
    </source>
</evidence>
<feature type="binding site" evidence="10 13">
    <location>
        <position position="175"/>
    </location>
    <ligand>
        <name>a divalent metal cation</name>
        <dbReference type="ChEBI" id="CHEBI:60240"/>
    </ligand>
</feature>
<name>A0A9D1LVJ6_9FIRM</name>
<dbReference type="PANTHER" id="PTHR11749">
    <property type="entry name" value="RIBULOSE-5-PHOSPHATE-3-EPIMERASE"/>
    <property type="match status" value="1"/>
</dbReference>
<evidence type="ECO:0000256" key="5">
    <source>
        <dbReference type="ARBA" id="ARBA00001954"/>
    </source>
</evidence>
<evidence type="ECO:0000313" key="16">
    <source>
        <dbReference type="Proteomes" id="UP000824111"/>
    </source>
</evidence>
<dbReference type="InterPro" id="IPR013785">
    <property type="entry name" value="Aldolase_TIM"/>
</dbReference>
<dbReference type="FunFam" id="3.20.20.70:FF:000004">
    <property type="entry name" value="Ribulose-phosphate 3-epimerase"/>
    <property type="match status" value="1"/>
</dbReference>
<comment type="cofactor">
    <cofactor evidence="3">
        <name>Co(2+)</name>
        <dbReference type="ChEBI" id="CHEBI:48828"/>
    </cofactor>
</comment>
<keyword evidence="13" id="KW-0464">Manganese</keyword>
<dbReference type="GO" id="GO:0005737">
    <property type="term" value="C:cytoplasm"/>
    <property type="evidence" value="ECO:0007669"/>
    <property type="project" value="UniProtKB-ARBA"/>
</dbReference>
<organism evidence="15 16">
    <name type="scientific">Candidatus Avimonoglobus intestinipullorum</name>
    <dbReference type="NCBI Taxonomy" id="2840699"/>
    <lineage>
        <taxon>Bacteria</taxon>
        <taxon>Bacillati</taxon>
        <taxon>Bacillota</taxon>
        <taxon>Clostridia</taxon>
        <taxon>Eubacteriales</taxon>
        <taxon>Candidatus Avimonoglobus</taxon>
    </lineage>
</organism>
<dbReference type="InterPro" id="IPR026019">
    <property type="entry name" value="Ribul_P_3_epim"/>
</dbReference>
<protein>
    <recommendedName>
        <fullName evidence="7 10">Ribulose-phosphate 3-epimerase</fullName>
        <ecNumber evidence="7 10">5.1.3.1</ecNumber>
    </recommendedName>
</protein>
<evidence type="ECO:0000313" key="15">
    <source>
        <dbReference type="EMBL" id="HIU48854.1"/>
    </source>
</evidence>
<feature type="binding site" evidence="10 14">
    <location>
        <position position="69"/>
    </location>
    <ligand>
        <name>substrate</name>
    </ligand>
</feature>